<proteinExistence type="predicted"/>
<feature type="region of interest" description="Disordered" evidence="2">
    <location>
        <begin position="1"/>
        <end position="21"/>
    </location>
</feature>
<feature type="region of interest" description="Disordered" evidence="2">
    <location>
        <begin position="99"/>
        <end position="125"/>
    </location>
</feature>
<evidence type="ECO:0000313" key="4">
    <source>
        <dbReference type="WBParaSite" id="scaffold20784_cov258.g19560"/>
    </source>
</evidence>
<accession>A0A915LZP0</accession>
<feature type="compositionally biased region" description="Polar residues" evidence="2">
    <location>
        <begin position="340"/>
        <end position="356"/>
    </location>
</feature>
<feature type="region of interest" description="Disordered" evidence="2">
    <location>
        <begin position="883"/>
        <end position="905"/>
    </location>
</feature>
<feature type="compositionally biased region" description="Polar residues" evidence="2">
    <location>
        <begin position="743"/>
        <end position="756"/>
    </location>
</feature>
<dbReference type="AlphaFoldDB" id="A0A915LZP0"/>
<dbReference type="WBParaSite" id="scaffold20784_cov258.g19560">
    <property type="protein sequence ID" value="scaffold20784_cov258.g19560"/>
    <property type="gene ID" value="scaffold20784_cov258.g19560"/>
</dbReference>
<feature type="compositionally biased region" description="Acidic residues" evidence="2">
    <location>
        <begin position="508"/>
        <end position="519"/>
    </location>
</feature>
<dbReference type="Proteomes" id="UP000887561">
    <property type="component" value="Unplaced"/>
</dbReference>
<feature type="region of interest" description="Disordered" evidence="2">
    <location>
        <begin position="783"/>
        <end position="808"/>
    </location>
</feature>
<feature type="compositionally biased region" description="Low complexity" evidence="2">
    <location>
        <begin position="786"/>
        <end position="799"/>
    </location>
</feature>
<protein>
    <submittedName>
        <fullName evidence="4">Uncharacterized protein</fullName>
    </submittedName>
</protein>
<evidence type="ECO:0000256" key="1">
    <source>
        <dbReference type="SAM" id="Coils"/>
    </source>
</evidence>
<organism evidence="3 4">
    <name type="scientific">Meloidogyne javanica</name>
    <name type="common">Root-knot nematode worm</name>
    <dbReference type="NCBI Taxonomy" id="6303"/>
    <lineage>
        <taxon>Eukaryota</taxon>
        <taxon>Metazoa</taxon>
        <taxon>Ecdysozoa</taxon>
        <taxon>Nematoda</taxon>
        <taxon>Chromadorea</taxon>
        <taxon>Rhabditida</taxon>
        <taxon>Tylenchina</taxon>
        <taxon>Tylenchomorpha</taxon>
        <taxon>Tylenchoidea</taxon>
        <taxon>Meloidogynidae</taxon>
        <taxon>Meloidogyninae</taxon>
        <taxon>Meloidogyne</taxon>
        <taxon>Meloidogyne incognita group</taxon>
    </lineage>
</organism>
<feature type="coiled-coil region" evidence="1">
    <location>
        <begin position="655"/>
        <end position="689"/>
    </location>
</feature>
<keyword evidence="3" id="KW-1185">Reference proteome</keyword>
<keyword evidence="1" id="KW-0175">Coiled coil</keyword>
<feature type="compositionally biased region" description="Low complexity" evidence="2">
    <location>
        <begin position="1"/>
        <end position="16"/>
    </location>
</feature>
<evidence type="ECO:0000256" key="2">
    <source>
        <dbReference type="SAM" id="MobiDB-lite"/>
    </source>
</evidence>
<feature type="region of interest" description="Disordered" evidence="2">
    <location>
        <begin position="340"/>
        <end position="361"/>
    </location>
</feature>
<feature type="region of interest" description="Disordered" evidence="2">
    <location>
        <begin position="139"/>
        <end position="161"/>
    </location>
</feature>
<feature type="region of interest" description="Disordered" evidence="2">
    <location>
        <begin position="489"/>
        <end position="519"/>
    </location>
</feature>
<feature type="region of interest" description="Disordered" evidence="2">
    <location>
        <begin position="838"/>
        <end position="868"/>
    </location>
</feature>
<name>A0A915LZP0_MELJA</name>
<evidence type="ECO:0000313" key="3">
    <source>
        <dbReference type="Proteomes" id="UP000887561"/>
    </source>
</evidence>
<feature type="compositionally biased region" description="Pro residues" evidence="2">
    <location>
        <begin position="888"/>
        <end position="898"/>
    </location>
</feature>
<feature type="compositionally biased region" description="Low complexity" evidence="2">
    <location>
        <begin position="101"/>
        <end position="118"/>
    </location>
</feature>
<feature type="compositionally biased region" description="Polar residues" evidence="2">
    <location>
        <begin position="489"/>
        <end position="498"/>
    </location>
</feature>
<reference evidence="4" key="1">
    <citation type="submission" date="2022-11" db="UniProtKB">
        <authorList>
            <consortium name="WormBaseParasite"/>
        </authorList>
    </citation>
    <scope>IDENTIFICATION</scope>
</reference>
<sequence>MRRPQTQQTSSTQNSKSLERKVQKTMANLKASESLLPKSLLDRDSKLVPNNVAVKTFKHGRTLHNVLCCNDLSPKKSNKVSATSSTRDRGRIPFYRNVNRSANSTNNSVSLSTTKNSSQVKEATTIGPKRKIEFSKAMDPPLMQNPRFDESGYAIPNTTNSTPKIKITRDINKQNNHLFGDNEFLNNSVQTISPNVYRGRAAASTDGDENFESAFEESFDTEERERREKIDKLEKINKGKNKDDKFSDFFDVNIDKTNEAEDENFPINLPSIPTEIQPTFIADLDKHVKEIKEGLHFVSEKLDSVVGHMDKTLGDSNMYEENEMASNKFGHLSTSFKSTQTPESWLNKNNEGTSQNKAERKDALGVKKKRDFIFDRKYILRHRIDTLKEYTRIQLYLIREEQRNAFGNKESYSNKFKQLMNDFDSEKKKIKLELNENVDKSKLIDHYVQMFKQQEETRKLIARFKAKQELQFMERRYFEYCPELSSSPVKTQEKQLPNFSPGLHELNIEEDSENSDGELADDLDSTLEVFDEVQSCQIADNLSDSSTPKKSTPKIPLLDFTLLSINEDIRRKNNISEQFTQNFEENLPVPIIEKVTSSADNLNSSAQQCPLEFLADMALTNEENELNEDISVLPLRQLNDQKQNHKSEKVQSPRVKNLENIVIAQEQLIAQISNKNAQAENDVSTLEEVFDVVEVNGGNEDLGGECPLISNRNETDSILEEIPSPRDSDLIENKKDNGIIEGTMSNQTKIKSLNTSSRERTSAEIESIPEEIVSINNGHASANTISSSSIDSKSEQSQQPESNNDLEKNITSRNNQLNESLNSTLEDVSDGIVSSFKPSEKSLRSILSPMPSTSLCTGRDSLSRRRSSASEALVKLRLMNNVPAISRSPPPIKSPPRATPRSPTERYATKFPQNISARESICNDDILNSRQSIGPSELLEDLPNASQIGMVLDLSHSPVASLSDKESTKKDEYFEEKKCIEKYVKFLWKNFMENVEIDFNSIPEWEEFNIEEGFEDNFSDNLKIPK</sequence>
<feature type="region of interest" description="Disordered" evidence="2">
    <location>
        <begin position="737"/>
        <end position="769"/>
    </location>
</feature>